<keyword evidence="2 8" id="KW-0645">Protease</keyword>
<dbReference type="InterPro" id="IPR036852">
    <property type="entry name" value="Peptidase_S8/S53_dom_sf"/>
</dbReference>
<evidence type="ECO:0000256" key="7">
    <source>
        <dbReference type="ARBA" id="ARBA00023145"/>
    </source>
</evidence>
<dbReference type="CDD" id="cd11377">
    <property type="entry name" value="Pro-peptidase_S53"/>
    <property type="match status" value="1"/>
</dbReference>
<keyword evidence="5 8" id="KW-0720">Serine protease</keyword>
<reference evidence="12" key="1">
    <citation type="journal article" date="2019" name="Int. J. Syst. Evol. Microbiol.">
        <title>The Global Catalogue of Microorganisms (GCM) 10K type strain sequencing project: providing services to taxonomists for standard genome sequencing and annotation.</title>
        <authorList>
            <consortium name="The Broad Institute Genomics Platform"/>
            <consortium name="The Broad Institute Genome Sequencing Center for Infectious Disease"/>
            <person name="Wu L."/>
            <person name="Ma J."/>
        </authorList>
    </citation>
    <scope>NUCLEOTIDE SEQUENCE [LARGE SCALE GENOMIC DNA]</scope>
    <source>
        <strain evidence="12">NBRC 111981</strain>
    </source>
</reference>
<keyword evidence="3" id="KW-0479">Metal-binding</keyword>
<sequence length="575" mass="61215">MTRTDSTQTRLSKGLARKTCGLSVAIALAFGASTAASAGEVYTHHVREVVHSNLAQQVSSLPASKMMNLDIVLPLRDKAGLDAFVADVTNPNSLNYQHYITPKEFTARFGPTRNDYDTVVQYLQHYGFSVTGGSRDGMDIQVSGPVSAVEAAFNLKMRSYKHPTENRMFYSPDREPTTSLAIPLWHVSGLDNYSIPKPLYVKKSDYAAAHGISPEAVVSHATTGSGPSASFLGSDMRAAYYGGTALTGKGQNLGLLEFYGTDLNDLATYYKNAHQTRTVPITLLSTDGTSTACLASQSCDDTEQTLDMTQALGMAPGLASLTMYVGSTDTAMISKMTTHSPLPTTIGCSWGWTPADPTTLDPYFEKMIAQGQTFFAASGDASTWSASNEAWPADDAYVISVGGTDLVTTRAAGPWKSETAWVDSGGGISPDKIAIPSWQKITGVINTNNKGSKIYRNGPDVSANANFTFYVCADQTTCTANSYGGTSFAAPMWAGFVALINQQRVADSKKRIGNFNAAVYPENEAGGKLTTTYATDFHDITSGKSGSFSSVVGYDLVTGWGSPKAGLITTLVNSP</sequence>
<proteinExistence type="predicted"/>
<organism evidence="11 12">
    <name type="scientific">Dyella flagellata</name>
    <dbReference type="NCBI Taxonomy" id="1867833"/>
    <lineage>
        <taxon>Bacteria</taxon>
        <taxon>Pseudomonadati</taxon>
        <taxon>Pseudomonadota</taxon>
        <taxon>Gammaproteobacteria</taxon>
        <taxon>Lysobacterales</taxon>
        <taxon>Rhodanobacteraceae</taxon>
        <taxon>Dyella</taxon>
    </lineage>
</organism>
<name>A0ABQ5XJY4_9GAMM</name>
<dbReference type="PROSITE" id="PS00138">
    <property type="entry name" value="SUBTILASE_SER"/>
    <property type="match status" value="1"/>
</dbReference>
<feature type="active site" description="Charge relay system" evidence="8">
    <location>
        <position position="487"/>
    </location>
</feature>
<evidence type="ECO:0000256" key="8">
    <source>
        <dbReference type="PROSITE-ProRule" id="PRU01032"/>
    </source>
</evidence>
<dbReference type="PROSITE" id="PS51695">
    <property type="entry name" value="SEDOLISIN"/>
    <property type="match status" value="1"/>
</dbReference>
<comment type="cofactor">
    <cofactor evidence="1">
        <name>Ca(2+)</name>
        <dbReference type="ChEBI" id="CHEBI:29108"/>
    </cofactor>
</comment>
<evidence type="ECO:0000313" key="11">
    <source>
        <dbReference type="EMBL" id="GLQ90754.1"/>
    </source>
</evidence>
<dbReference type="Proteomes" id="UP001156627">
    <property type="component" value="Unassembled WGS sequence"/>
</dbReference>
<evidence type="ECO:0000256" key="9">
    <source>
        <dbReference type="SAM" id="SignalP"/>
    </source>
</evidence>
<feature type="signal peptide" evidence="9">
    <location>
        <begin position="1"/>
        <end position="38"/>
    </location>
</feature>
<dbReference type="EMBL" id="BSOA01000050">
    <property type="protein sequence ID" value="GLQ90754.1"/>
    <property type="molecule type" value="Genomic_DNA"/>
</dbReference>
<evidence type="ECO:0000259" key="10">
    <source>
        <dbReference type="PROSITE" id="PS51695"/>
    </source>
</evidence>
<feature type="domain" description="Peptidase S53" evidence="10">
    <location>
        <begin position="230"/>
        <end position="575"/>
    </location>
</feature>
<feature type="chain" id="PRO_5045316179" evidence="9">
    <location>
        <begin position="39"/>
        <end position="575"/>
    </location>
</feature>
<dbReference type="SUPFAM" id="SSF52743">
    <property type="entry name" value="Subtilisin-like"/>
    <property type="match status" value="1"/>
</dbReference>
<comment type="caution">
    <text evidence="11">The sequence shown here is derived from an EMBL/GenBank/DDBJ whole genome shotgun (WGS) entry which is preliminary data.</text>
</comment>
<dbReference type="SUPFAM" id="SSF54897">
    <property type="entry name" value="Protease propeptides/inhibitors"/>
    <property type="match status" value="1"/>
</dbReference>
<feature type="active site" description="Charge relay system" evidence="8">
    <location>
        <position position="307"/>
    </location>
</feature>
<protein>
    <submittedName>
        <fullName evidence="11">Pseudomonapepsin</fullName>
    </submittedName>
</protein>
<keyword evidence="7" id="KW-0865">Zymogen</keyword>
<comment type="caution">
    <text evidence="8">Lacks conserved residue(s) required for the propagation of feature annotation.</text>
</comment>
<keyword evidence="6" id="KW-0106">Calcium</keyword>
<accession>A0ABQ5XJY4</accession>
<evidence type="ECO:0000313" key="12">
    <source>
        <dbReference type="Proteomes" id="UP001156627"/>
    </source>
</evidence>
<dbReference type="PANTHER" id="PTHR14218">
    <property type="entry name" value="PROTEASE S8 TRIPEPTIDYL PEPTIDASE I CLN2"/>
    <property type="match status" value="1"/>
</dbReference>
<gene>
    <name evidence="11" type="ORF">GCM10007898_43300</name>
</gene>
<keyword evidence="9" id="KW-0732">Signal</keyword>
<dbReference type="Pfam" id="PF00082">
    <property type="entry name" value="Peptidase_S8"/>
    <property type="match status" value="1"/>
</dbReference>
<dbReference type="RefSeq" id="WP_284334171.1">
    <property type="nucleotide sequence ID" value="NZ_BSOA01000050.1"/>
</dbReference>
<dbReference type="Gene3D" id="3.40.50.200">
    <property type="entry name" value="Peptidase S8/S53 domain"/>
    <property type="match status" value="1"/>
</dbReference>
<dbReference type="SMART" id="SM00944">
    <property type="entry name" value="Pro-kuma_activ"/>
    <property type="match status" value="1"/>
</dbReference>
<evidence type="ECO:0000256" key="5">
    <source>
        <dbReference type="ARBA" id="ARBA00022825"/>
    </source>
</evidence>
<dbReference type="CDD" id="cd04056">
    <property type="entry name" value="Peptidases_S53"/>
    <property type="match status" value="1"/>
</dbReference>
<dbReference type="Pfam" id="PF09286">
    <property type="entry name" value="Pro-kuma_activ"/>
    <property type="match status" value="1"/>
</dbReference>
<dbReference type="InterPro" id="IPR000209">
    <property type="entry name" value="Peptidase_S8/S53_dom"/>
</dbReference>
<keyword evidence="12" id="KW-1185">Reference proteome</keyword>
<evidence type="ECO:0000256" key="2">
    <source>
        <dbReference type="ARBA" id="ARBA00022670"/>
    </source>
</evidence>
<evidence type="ECO:0000256" key="4">
    <source>
        <dbReference type="ARBA" id="ARBA00022801"/>
    </source>
</evidence>
<evidence type="ECO:0000256" key="6">
    <source>
        <dbReference type="ARBA" id="ARBA00022837"/>
    </source>
</evidence>
<dbReference type="PANTHER" id="PTHR14218:SF15">
    <property type="entry name" value="TRIPEPTIDYL-PEPTIDASE 1"/>
    <property type="match status" value="1"/>
</dbReference>
<evidence type="ECO:0000256" key="1">
    <source>
        <dbReference type="ARBA" id="ARBA00001913"/>
    </source>
</evidence>
<keyword evidence="4 8" id="KW-0378">Hydrolase</keyword>
<dbReference type="InterPro" id="IPR030400">
    <property type="entry name" value="Sedolisin_dom"/>
</dbReference>
<feature type="active site" description="Charge relay system" evidence="8">
    <location>
        <position position="303"/>
    </location>
</feature>
<evidence type="ECO:0000256" key="3">
    <source>
        <dbReference type="ARBA" id="ARBA00022723"/>
    </source>
</evidence>
<dbReference type="InterPro" id="IPR023828">
    <property type="entry name" value="Peptidase_S8_Ser-AS"/>
</dbReference>
<dbReference type="InterPro" id="IPR015366">
    <property type="entry name" value="S53_propep"/>
</dbReference>
<dbReference type="InterPro" id="IPR050819">
    <property type="entry name" value="Tripeptidyl-peptidase_I"/>
</dbReference>